<reference evidence="1" key="1">
    <citation type="submission" date="2013-11" db="EMBL/GenBank/DDBJ databases">
        <title>Genome sequence of the fusiform rust pathogen reveals effectors for host alternation and coevolution with pine.</title>
        <authorList>
            <consortium name="DOE Joint Genome Institute"/>
            <person name="Smith K."/>
            <person name="Pendleton A."/>
            <person name="Kubisiak T."/>
            <person name="Anderson C."/>
            <person name="Salamov A."/>
            <person name="Aerts A."/>
            <person name="Riley R."/>
            <person name="Clum A."/>
            <person name="Lindquist E."/>
            <person name="Ence D."/>
            <person name="Campbell M."/>
            <person name="Kronenberg Z."/>
            <person name="Feau N."/>
            <person name="Dhillon B."/>
            <person name="Hamelin R."/>
            <person name="Burleigh J."/>
            <person name="Smith J."/>
            <person name="Yandell M."/>
            <person name="Nelson C."/>
            <person name="Grigoriev I."/>
            <person name="Davis J."/>
        </authorList>
    </citation>
    <scope>NUCLEOTIDE SEQUENCE</scope>
    <source>
        <strain evidence="1">G11</strain>
    </source>
</reference>
<evidence type="ECO:0000313" key="1">
    <source>
        <dbReference type="EMBL" id="KAG0143478.1"/>
    </source>
</evidence>
<accession>A0A9P6NGA6</accession>
<protein>
    <submittedName>
        <fullName evidence="1">Uncharacterized protein</fullName>
    </submittedName>
</protein>
<dbReference type="AlphaFoldDB" id="A0A9P6NGA6"/>
<name>A0A9P6NGA6_9BASI</name>
<dbReference type="EMBL" id="MU167318">
    <property type="protein sequence ID" value="KAG0143478.1"/>
    <property type="molecule type" value="Genomic_DNA"/>
</dbReference>
<dbReference type="Proteomes" id="UP000886653">
    <property type="component" value="Unassembled WGS sequence"/>
</dbReference>
<evidence type="ECO:0000313" key="2">
    <source>
        <dbReference type="Proteomes" id="UP000886653"/>
    </source>
</evidence>
<organism evidence="1 2">
    <name type="scientific">Cronartium quercuum f. sp. fusiforme G11</name>
    <dbReference type="NCBI Taxonomy" id="708437"/>
    <lineage>
        <taxon>Eukaryota</taxon>
        <taxon>Fungi</taxon>
        <taxon>Dikarya</taxon>
        <taxon>Basidiomycota</taxon>
        <taxon>Pucciniomycotina</taxon>
        <taxon>Pucciniomycetes</taxon>
        <taxon>Pucciniales</taxon>
        <taxon>Coleosporiaceae</taxon>
        <taxon>Cronartium</taxon>
    </lineage>
</organism>
<feature type="non-terminal residue" evidence="1">
    <location>
        <position position="1"/>
    </location>
</feature>
<proteinExistence type="predicted"/>
<comment type="caution">
    <text evidence="1">The sequence shown here is derived from an EMBL/GenBank/DDBJ whole genome shotgun (WGS) entry which is preliminary data.</text>
</comment>
<sequence>LADPNLITSPAVFPVVIDPVPIDVYSETKSIKKLLAKQNPIPLEIIQSIQWLSKPSYPGQTSGTILVIFLDKDLTRRMIRGSVYFEGNSLRVRAYKKSRVQCFCCQEPSQITLQCINHLLCKHCGADTDSRTSPKCVRCVTQDTMLNPDIQIDKTSEKYTHTLPVVQTAPSDQKACLNQHPTHVKNNQCEFMKSIGTCVPDNVDHYR</sequence>
<keyword evidence="2" id="KW-1185">Reference proteome</keyword>
<gene>
    <name evidence="1" type="ORF">CROQUDRAFT_48774</name>
</gene>